<evidence type="ECO:0000313" key="6">
    <source>
        <dbReference type="EMBL" id="KAK2615788.1"/>
    </source>
</evidence>
<evidence type="ECO:0000313" key="7">
    <source>
        <dbReference type="Proteomes" id="UP001265746"/>
    </source>
</evidence>
<evidence type="ECO:0000256" key="4">
    <source>
        <dbReference type="SAM" id="MobiDB-lite"/>
    </source>
</evidence>
<dbReference type="GO" id="GO:0006351">
    <property type="term" value="P:DNA-templated transcription"/>
    <property type="evidence" value="ECO:0007669"/>
    <property type="project" value="InterPro"/>
</dbReference>
<name>A0AAD9SR29_PHOAM</name>
<dbReference type="EMBL" id="JAUJFL010000001">
    <property type="protein sequence ID" value="KAK2615788.1"/>
    <property type="molecule type" value="Genomic_DNA"/>
</dbReference>
<dbReference type="InterPro" id="IPR007219">
    <property type="entry name" value="XnlR_reg_dom"/>
</dbReference>
<dbReference type="PROSITE" id="PS50048">
    <property type="entry name" value="ZN2_CY6_FUNGAL_2"/>
    <property type="match status" value="1"/>
</dbReference>
<dbReference type="Gene3D" id="4.10.240.10">
    <property type="entry name" value="Zn(2)-C6 fungal-type DNA-binding domain"/>
    <property type="match status" value="1"/>
</dbReference>
<sequence length="850" mass="95013">MPNNGDTSNYTSVFRLTPPDPHRKVIKRNRQVVSCVPCRTRKLKCDRQQPCTSCVKRSDAISCKFFGAHSAANVGAHAPSVHRKQMQIRLQQLEDLVNVMITQTESNCLAEKDPTAAVTSREEQQLADTTTIRDEAEPQEQNSSQGQLSREDKNRRYAGATNYAAVLECIHNLQEIVDEEPPDYLSASSQHLPQSGAHRDTQEGQQQQPDTSVDPHGPAIPLTTQEVMDRLPSRVECDKILTSYFQQVYIIPMAIHSGQFQRAYEAFWREPNSTSPLWISTLFAVLSTAVFQQASKAAGCEGLGATEIQDAEARKRIESYSSMSYRCLVAGDHLLGKPYSVEAALLFVMHLVLQKRDTDPICWLTFGTAIRLAQRMGYHRDPSYLNRSSKMEISPFDAEMRRRTWYTLEHLDVSFSFLLGVPPIVHGDDVDTQLPSNLRDEEFSEYSKSLPPSRPVTDFTPILPYIFYGRQIHILRRIVKQATAVAQPSYSDVICLDTDLRSLHDDIPPNLRYRPIRESSFADVPDIIVRRIILEIIHLKGICVLHRRYLTLQRENAVFDRSREACADASLRLLDLHAEFDEQSREGGRLYEKRYMVTNAGFHVFLLAAMCLCLDLVAGSGNNSKQHHHDRGVSALKRARTIWSQTASSSKESAHATKFLDSILSKVLSSDKATTSHNNNSYSYAAAAASSTSSSNPPNADPPAEQSEAPTSCWSAVNNKATSTTTSARKGFSMTWDFGLDSFSSGRAKKRDSDDPLDMALNGDVDWNELDSFLLDREHIGSTTVASSSPPPSDENSRQGWPYIERSGRSSRENWPYPLYDHTGESAGSNTTSFRTWARAGATLGDFGPS</sequence>
<keyword evidence="7" id="KW-1185">Reference proteome</keyword>
<dbReference type="CDD" id="cd12148">
    <property type="entry name" value="fungal_TF_MHR"/>
    <property type="match status" value="1"/>
</dbReference>
<feature type="compositionally biased region" description="Polar residues" evidence="4">
    <location>
        <begin position="139"/>
        <end position="148"/>
    </location>
</feature>
<dbReference type="PANTHER" id="PTHR31001:SF49">
    <property type="entry name" value="ZN(II)2CYS6 TRANSCRIPTION FACTOR (EUROFUNG)"/>
    <property type="match status" value="1"/>
</dbReference>
<dbReference type="Proteomes" id="UP001265746">
    <property type="component" value="Unassembled WGS sequence"/>
</dbReference>
<dbReference type="SMART" id="SM00066">
    <property type="entry name" value="GAL4"/>
    <property type="match status" value="1"/>
</dbReference>
<dbReference type="AlphaFoldDB" id="A0AAD9SR29"/>
<evidence type="ECO:0000256" key="3">
    <source>
        <dbReference type="ARBA" id="ARBA00023242"/>
    </source>
</evidence>
<dbReference type="Pfam" id="PF00172">
    <property type="entry name" value="Zn_clus"/>
    <property type="match status" value="1"/>
</dbReference>
<dbReference type="PROSITE" id="PS00463">
    <property type="entry name" value="ZN2_CY6_FUNGAL_1"/>
    <property type="match status" value="1"/>
</dbReference>
<reference evidence="6" key="1">
    <citation type="submission" date="2023-06" db="EMBL/GenBank/DDBJ databases">
        <authorList>
            <person name="Noh H."/>
        </authorList>
    </citation>
    <scope>NUCLEOTIDE SEQUENCE</scope>
    <source>
        <strain evidence="6">DUCC20226</strain>
    </source>
</reference>
<dbReference type="InterPro" id="IPR050613">
    <property type="entry name" value="Sec_Metabolite_Reg"/>
</dbReference>
<dbReference type="GO" id="GO:0003677">
    <property type="term" value="F:DNA binding"/>
    <property type="evidence" value="ECO:0007669"/>
    <property type="project" value="InterPro"/>
</dbReference>
<dbReference type="CDD" id="cd00067">
    <property type="entry name" value="GAL4"/>
    <property type="match status" value="1"/>
</dbReference>
<dbReference type="GO" id="GO:0008270">
    <property type="term" value="F:zinc ion binding"/>
    <property type="evidence" value="ECO:0007669"/>
    <property type="project" value="InterPro"/>
</dbReference>
<keyword evidence="2" id="KW-0479">Metal-binding</keyword>
<evidence type="ECO:0000256" key="1">
    <source>
        <dbReference type="ARBA" id="ARBA00004123"/>
    </source>
</evidence>
<feature type="domain" description="Zn(2)-C6 fungal-type" evidence="5">
    <location>
        <begin position="34"/>
        <end position="65"/>
    </location>
</feature>
<feature type="region of interest" description="Disordered" evidence="4">
    <location>
        <begin position="111"/>
        <end position="152"/>
    </location>
</feature>
<feature type="compositionally biased region" description="Low complexity" evidence="4">
    <location>
        <begin position="690"/>
        <end position="704"/>
    </location>
</feature>
<dbReference type="GO" id="GO:0000981">
    <property type="term" value="F:DNA-binding transcription factor activity, RNA polymerase II-specific"/>
    <property type="evidence" value="ECO:0007669"/>
    <property type="project" value="InterPro"/>
</dbReference>
<organism evidence="6 7">
    <name type="scientific">Phomopsis amygdali</name>
    <name type="common">Fusicoccum amygdali</name>
    <dbReference type="NCBI Taxonomy" id="1214568"/>
    <lineage>
        <taxon>Eukaryota</taxon>
        <taxon>Fungi</taxon>
        <taxon>Dikarya</taxon>
        <taxon>Ascomycota</taxon>
        <taxon>Pezizomycotina</taxon>
        <taxon>Sordariomycetes</taxon>
        <taxon>Sordariomycetidae</taxon>
        <taxon>Diaporthales</taxon>
        <taxon>Diaporthaceae</taxon>
        <taxon>Diaporthe</taxon>
    </lineage>
</organism>
<proteinExistence type="predicted"/>
<keyword evidence="3" id="KW-0539">Nucleus</keyword>
<protein>
    <recommendedName>
        <fullName evidence="5">Zn(2)-C6 fungal-type domain-containing protein</fullName>
    </recommendedName>
</protein>
<comment type="caution">
    <text evidence="6">The sequence shown here is derived from an EMBL/GenBank/DDBJ whole genome shotgun (WGS) entry which is preliminary data.</text>
</comment>
<dbReference type="PANTHER" id="PTHR31001">
    <property type="entry name" value="UNCHARACTERIZED TRANSCRIPTIONAL REGULATORY PROTEIN"/>
    <property type="match status" value="1"/>
</dbReference>
<feature type="region of interest" description="Disordered" evidence="4">
    <location>
        <begin position="690"/>
        <end position="715"/>
    </location>
</feature>
<feature type="region of interest" description="Disordered" evidence="4">
    <location>
        <begin position="183"/>
        <end position="220"/>
    </location>
</feature>
<accession>A0AAD9SR29</accession>
<feature type="compositionally biased region" description="Basic and acidic residues" evidence="4">
    <location>
        <begin position="111"/>
        <end position="124"/>
    </location>
</feature>
<dbReference type="InterPro" id="IPR001138">
    <property type="entry name" value="Zn2Cys6_DnaBD"/>
</dbReference>
<evidence type="ECO:0000259" key="5">
    <source>
        <dbReference type="PROSITE" id="PS50048"/>
    </source>
</evidence>
<gene>
    <name evidence="6" type="ORF">N8I77_002515</name>
</gene>
<comment type="subcellular location">
    <subcellularLocation>
        <location evidence="1">Nucleus</location>
    </subcellularLocation>
</comment>
<evidence type="ECO:0000256" key="2">
    <source>
        <dbReference type="ARBA" id="ARBA00022723"/>
    </source>
</evidence>
<dbReference type="SMART" id="SM00906">
    <property type="entry name" value="Fungal_trans"/>
    <property type="match status" value="1"/>
</dbReference>
<dbReference type="GO" id="GO:0005634">
    <property type="term" value="C:nucleus"/>
    <property type="evidence" value="ECO:0007669"/>
    <property type="project" value="UniProtKB-SubCell"/>
</dbReference>
<dbReference type="SUPFAM" id="SSF57701">
    <property type="entry name" value="Zn2/Cys6 DNA-binding domain"/>
    <property type="match status" value="1"/>
</dbReference>
<dbReference type="InterPro" id="IPR036864">
    <property type="entry name" value="Zn2-C6_fun-type_DNA-bd_sf"/>
</dbReference>
<feature type="region of interest" description="Disordered" evidence="4">
    <location>
        <begin position="783"/>
        <end position="814"/>
    </location>
</feature>
<dbReference type="Pfam" id="PF04082">
    <property type="entry name" value="Fungal_trans"/>
    <property type="match status" value="1"/>
</dbReference>